<dbReference type="GO" id="GO:0016787">
    <property type="term" value="F:hydrolase activity"/>
    <property type="evidence" value="ECO:0007669"/>
    <property type="project" value="UniProtKB-KW"/>
</dbReference>
<accession>A0A8J3E7Y4</accession>
<keyword evidence="1" id="KW-0378">Hydrolase</keyword>
<evidence type="ECO:0000313" key="7">
    <source>
        <dbReference type="EMBL" id="GGF89867.1"/>
    </source>
</evidence>
<dbReference type="GO" id="GO:0004386">
    <property type="term" value="F:helicase activity"/>
    <property type="evidence" value="ECO:0007669"/>
    <property type="project" value="UniProtKB-KW"/>
</dbReference>
<evidence type="ECO:0000259" key="5">
    <source>
        <dbReference type="PROSITE" id="PS51192"/>
    </source>
</evidence>
<dbReference type="GO" id="GO:0008270">
    <property type="term" value="F:zinc ion binding"/>
    <property type="evidence" value="ECO:0007669"/>
    <property type="project" value="UniProtKB-KW"/>
</dbReference>
<reference evidence="7" key="1">
    <citation type="journal article" date="2014" name="Int. J. Syst. Evol. Microbiol.">
        <title>Complete genome sequence of Corynebacterium casei LMG S-19264T (=DSM 44701T), isolated from a smear-ripened cheese.</title>
        <authorList>
            <consortium name="US DOE Joint Genome Institute (JGI-PGF)"/>
            <person name="Walter F."/>
            <person name="Albersmeier A."/>
            <person name="Kalinowski J."/>
            <person name="Ruckert C."/>
        </authorList>
    </citation>
    <scope>NUCLEOTIDE SEQUENCE</scope>
    <source>
        <strain evidence="7">CGMCC 1.15758</strain>
    </source>
</reference>
<evidence type="ECO:0000256" key="2">
    <source>
        <dbReference type="ARBA" id="ARBA00022806"/>
    </source>
</evidence>
<evidence type="ECO:0000313" key="8">
    <source>
        <dbReference type="Proteomes" id="UP000636949"/>
    </source>
</evidence>
<keyword evidence="3" id="KW-0862">Zinc</keyword>
<keyword evidence="3" id="KW-0863">Zinc-finger</keyword>
<dbReference type="SUPFAM" id="SSF52540">
    <property type="entry name" value="P-loop containing nucleoside triphosphate hydrolases"/>
    <property type="match status" value="2"/>
</dbReference>
<dbReference type="PANTHER" id="PTHR10799">
    <property type="entry name" value="SNF2/RAD54 HELICASE FAMILY"/>
    <property type="match status" value="1"/>
</dbReference>
<sequence>MSLSSSILPKSITEDFTKATISRAHAYCNQYSIKSLQATSDDGINFVIKSEVFGSGKEAYSQSIFVDVNSRAKTLLSILDAECSCPVGYFCKHIYAVLFMFNKSLAERLTESTAYTPITATKSVSAPPTKKAKIPASHFDKAAFERQFNDNIRLEKSTLLSQGKAPSNLVIAYQLVAFKEGQQLSYRIEASYVRILKSGDGYGKPQSANLTNIVAGYAKYPDCADIKDLEIFKYLQAQINRYAIHLPSLTGEYGAQFLKLLIATERFFVGDIVMGKHCTLAPDLKLDIDWSEVNGTFRFNAQINGKTNTKIIPTTPAFYIDGNKMGQIVNDIPGNQLALLNTLKDISKDDMSFVRHTIEKSTLGKQIKFPSKVKKLKTEKITPKAIAHFSKGSSVNWPHYGFFADVSFEYDGTRFEPHESGTHIIEHNGRLIEKDIKFEKAKLETLGGFGFVKSRRAYFGYGNQAHKPFGESYILNSNPYLEPEEQWEGFYVEDLEDFKLLGWQVEFDDDFAHHYIVADDIDIGIEEGAQNDWFNVHLSVNHNGNTIDLQPLIMQYLQKGLNKEEHDLVAIVDKNHRLKIDYSIIEPVINSLFELNDERGGTLKLSKYQIGALMSLEEQLGKSGAIDYSKANALKRFVDSLKDTTKLPLLDTPKEVQATLRDYQRYGVSWMDFLSKHEMGGLLADDMGLGKTLQTLTWLQLQHDTDKDFGTSLIIAPTSVVGNWIREAEKFTPKLTILLLHGSERAEHYDNLLNYDIVVTSYPLILKDEEIHRQNTYSALILDEAQTIKNAKTKQAQSIFTLSAKHRFCLTGTPLENHLGELWSQFNFLMPGFLGNDSQFRKHFKNPIEKHQDSDRLKILKSRIAPFMLRRTKALVAKDLPEKTESIEIIELPNTQKQLYESVRMTMEKKVRELLKKQGLAKSHIHILDALLKLRQSCCHPQLVKLESAKKVHESAKLDYLLEMLTELAAEKRKVLVFSQFVEMLDLIALELGKHKIQYVQLTGQTKNRQKLIDDFSDNADITVFLISLKAGGTGLNLVAADTVIHFDPWWNPAVEAQATDRAYRIGQDKPVTVYKLIAKDSVEEKILKLQQKKADLASGLYNKDGQADFKLSENDLLNLFEPIV</sequence>
<dbReference type="PROSITE" id="PS51194">
    <property type="entry name" value="HELICASE_CTER"/>
    <property type="match status" value="1"/>
</dbReference>
<dbReference type="SMART" id="SM00487">
    <property type="entry name" value="DEXDc"/>
    <property type="match status" value="1"/>
</dbReference>
<keyword evidence="3" id="KW-0479">Metal-binding</keyword>
<dbReference type="RefSeq" id="WP_117001500.1">
    <property type="nucleotide sequence ID" value="NZ_BMJS01000002.1"/>
</dbReference>
<dbReference type="GO" id="GO:0005524">
    <property type="term" value="F:ATP binding"/>
    <property type="evidence" value="ECO:0007669"/>
    <property type="project" value="InterPro"/>
</dbReference>
<dbReference type="CDD" id="cd18793">
    <property type="entry name" value="SF2_C_SNF"/>
    <property type="match status" value="1"/>
</dbReference>
<name>A0A8J3E7Y4_9GAMM</name>
<dbReference type="SMART" id="SM00490">
    <property type="entry name" value="HELICc"/>
    <property type="match status" value="1"/>
</dbReference>
<dbReference type="InterPro" id="IPR001650">
    <property type="entry name" value="Helicase_C-like"/>
</dbReference>
<feature type="domain" description="SWIM-type" evidence="4">
    <location>
        <begin position="64"/>
        <end position="102"/>
    </location>
</feature>
<proteinExistence type="predicted"/>
<keyword evidence="2 7" id="KW-0067">ATP-binding</keyword>
<feature type="domain" description="Helicase C-terminal" evidence="6">
    <location>
        <begin position="957"/>
        <end position="1118"/>
    </location>
</feature>
<gene>
    <name evidence="7" type="ORF">GCM10010995_04020</name>
</gene>
<dbReference type="OrthoDB" id="9772064at2"/>
<evidence type="ECO:0000259" key="6">
    <source>
        <dbReference type="PROSITE" id="PS51194"/>
    </source>
</evidence>
<dbReference type="Pfam" id="PF00271">
    <property type="entry name" value="Helicase_C"/>
    <property type="match status" value="1"/>
</dbReference>
<dbReference type="PROSITE" id="PS51192">
    <property type="entry name" value="HELICASE_ATP_BIND_1"/>
    <property type="match status" value="1"/>
</dbReference>
<dbReference type="CDD" id="cd18012">
    <property type="entry name" value="DEXQc_arch_SWI2_SNF2"/>
    <property type="match status" value="1"/>
</dbReference>
<evidence type="ECO:0000256" key="1">
    <source>
        <dbReference type="ARBA" id="ARBA00022801"/>
    </source>
</evidence>
<dbReference type="Proteomes" id="UP000636949">
    <property type="component" value="Unassembled WGS sequence"/>
</dbReference>
<dbReference type="Gene3D" id="3.40.50.300">
    <property type="entry name" value="P-loop containing nucleotide triphosphate hydrolases"/>
    <property type="match status" value="1"/>
</dbReference>
<dbReference type="InterPro" id="IPR014001">
    <property type="entry name" value="Helicase_ATP-bd"/>
</dbReference>
<dbReference type="InterPro" id="IPR027417">
    <property type="entry name" value="P-loop_NTPase"/>
</dbReference>
<keyword evidence="8" id="KW-1185">Reference proteome</keyword>
<comment type="caution">
    <text evidence="7">The sequence shown here is derived from an EMBL/GenBank/DDBJ whole genome shotgun (WGS) entry which is preliminary data.</text>
</comment>
<keyword evidence="2 7" id="KW-0347">Helicase</keyword>
<evidence type="ECO:0000259" key="4">
    <source>
        <dbReference type="PROSITE" id="PS50966"/>
    </source>
</evidence>
<keyword evidence="2 7" id="KW-0547">Nucleotide-binding</keyword>
<dbReference type="EMBL" id="BMJS01000002">
    <property type="protein sequence ID" value="GGF89867.1"/>
    <property type="molecule type" value="Genomic_DNA"/>
</dbReference>
<organism evidence="7 8">
    <name type="scientific">Cysteiniphilum litorale</name>
    <dbReference type="NCBI Taxonomy" id="2056700"/>
    <lineage>
        <taxon>Bacteria</taxon>
        <taxon>Pseudomonadati</taxon>
        <taxon>Pseudomonadota</taxon>
        <taxon>Gammaproteobacteria</taxon>
        <taxon>Thiotrichales</taxon>
        <taxon>Fastidiosibacteraceae</taxon>
        <taxon>Cysteiniphilum</taxon>
    </lineage>
</organism>
<dbReference type="InterPro" id="IPR000330">
    <property type="entry name" value="SNF2_N"/>
</dbReference>
<dbReference type="InterPro" id="IPR038718">
    <property type="entry name" value="SNF2-like_sf"/>
</dbReference>
<dbReference type="InterPro" id="IPR049730">
    <property type="entry name" value="SNF2/RAD54-like_C"/>
</dbReference>
<dbReference type="Pfam" id="PF04434">
    <property type="entry name" value="SWIM"/>
    <property type="match status" value="1"/>
</dbReference>
<protein>
    <submittedName>
        <fullName evidence="7">Helicase</fullName>
    </submittedName>
</protein>
<evidence type="ECO:0000256" key="3">
    <source>
        <dbReference type="PROSITE-ProRule" id="PRU00325"/>
    </source>
</evidence>
<dbReference type="PROSITE" id="PS50966">
    <property type="entry name" value="ZF_SWIM"/>
    <property type="match status" value="1"/>
</dbReference>
<reference evidence="7" key="2">
    <citation type="submission" date="2020-09" db="EMBL/GenBank/DDBJ databases">
        <authorList>
            <person name="Sun Q."/>
            <person name="Zhou Y."/>
        </authorList>
    </citation>
    <scope>NUCLEOTIDE SEQUENCE</scope>
    <source>
        <strain evidence="7">CGMCC 1.15758</strain>
    </source>
</reference>
<dbReference type="AlphaFoldDB" id="A0A8J3E7Y4"/>
<feature type="domain" description="Helicase ATP-binding" evidence="5">
    <location>
        <begin position="672"/>
        <end position="832"/>
    </location>
</feature>
<dbReference type="Gene3D" id="3.40.50.10810">
    <property type="entry name" value="Tandem AAA-ATPase domain"/>
    <property type="match status" value="1"/>
</dbReference>
<dbReference type="InterPro" id="IPR007527">
    <property type="entry name" value="Znf_SWIM"/>
</dbReference>
<dbReference type="Pfam" id="PF00176">
    <property type="entry name" value="SNF2-rel_dom"/>
    <property type="match status" value="1"/>
</dbReference>